<evidence type="ECO:0000259" key="4">
    <source>
        <dbReference type="Pfam" id="PF00656"/>
    </source>
</evidence>
<accession>A0A0D2MYQ7</accession>
<comment type="similarity">
    <text evidence="1">Belongs to the peptidase C14B family.</text>
</comment>
<keyword evidence="6" id="KW-1185">Reference proteome</keyword>
<keyword evidence="3" id="KW-0645">Protease</keyword>
<dbReference type="PANTHER" id="PTHR48104">
    <property type="entry name" value="METACASPASE-4"/>
    <property type="match status" value="1"/>
</dbReference>
<sequence length="676" mass="74541">MLSMGTQNKKIHFFALLIGINKYNSHSGTTTSTRGARPSPLSPPIFLDLLGAVPDAKAFEKYLLDTLKVDPSHITLLLDHEATRGKIIDAFQKLASNNDIKEGDSIFIFYAGHGAQASPAERLAILPGCPEHVEVLIPYDYNKDLATHERTGIPDYTLAALLDKIATKKGDNITVVFDCCHSASALRGAPAYDPDSETITRAGPELQYAIPNDLDEDIWGGTRAMTTHRKLKNTGSNPYVFFSACKSNELAREISRQGCFTGALLALLKDLGPGVTSESCSQVIKRLQEKIDGSSYKSPYTTVYFRLTLTGKILTLKGGSAHGFCEGDQLAVYKNGSEDPQASSVATVEITKVFIDTSHLKLLPSNSTFSIKDHPDAAALRIKTARHYLKVHVDQKELALRVKALKLCALTDTYADAHIALSIDNGAGKQLRFEVKDRDLLRKGLTFKPRFIDDTDDDLRHVMKGLSHYYHHLKRTSDTLNDSIDKISVSFYEVQDTRRGHPRVIKIDGAEDMCKDNVIDITVSPSEPGGEGQMYGFEVINNTDCGILYPVLLYFDNTDFTITRSYPHTVQGEDAEASWPAKGKSMTIGYGTGGGSGITPFGFNVNKGYDMEAGFFKLFLFEKPVDLQNVVQEESLFTRSRGMVKVTLPPLIEESTARWGSITITVIQRRGRYPSS</sequence>
<dbReference type="PANTHER" id="PTHR48104:SF30">
    <property type="entry name" value="METACASPASE-1"/>
    <property type="match status" value="1"/>
</dbReference>
<dbReference type="Pfam" id="PF00656">
    <property type="entry name" value="Peptidase_C14"/>
    <property type="match status" value="1"/>
</dbReference>
<reference evidence="6" key="1">
    <citation type="submission" date="2014-04" db="EMBL/GenBank/DDBJ databases">
        <title>Evolutionary Origins and Diversification of the Mycorrhizal Mutualists.</title>
        <authorList>
            <consortium name="DOE Joint Genome Institute"/>
            <consortium name="Mycorrhizal Genomics Consortium"/>
            <person name="Kohler A."/>
            <person name="Kuo A."/>
            <person name="Nagy L.G."/>
            <person name="Floudas D."/>
            <person name="Copeland A."/>
            <person name="Barry K.W."/>
            <person name="Cichocki N."/>
            <person name="Veneault-Fourrey C."/>
            <person name="LaButti K."/>
            <person name="Lindquist E.A."/>
            <person name="Lipzen A."/>
            <person name="Lundell T."/>
            <person name="Morin E."/>
            <person name="Murat C."/>
            <person name="Riley R."/>
            <person name="Ohm R."/>
            <person name="Sun H."/>
            <person name="Tunlid A."/>
            <person name="Henrissat B."/>
            <person name="Grigoriev I.V."/>
            <person name="Hibbett D.S."/>
            <person name="Martin F."/>
        </authorList>
    </citation>
    <scope>NUCLEOTIDE SEQUENCE [LARGE SCALE GENOMIC DNA]</scope>
    <source>
        <strain evidence="6">FD-334 SS-4</strain>
    </source>
</reference>
<dbReference type="GO" id="GO:0004197">
    <property type="term" value="F:cysteine-type endopeptidase activity"/>
    <property type="evidence" value="ECO:0007669"/>
    <property type="project" value="InterPro"/>
</dbReference>
<dbReference type="GO" id="GO:0005737">
    <property type="term" value="C:cytoplasm"/>
    <property type="evidence" value="ECO:0007669"/>
    <property type="project" value="TreeGrafter"/>
</dbReference>
<name>A0A0D2MYQ7_HYPSF</name>
<keyword evidence="3" id="KW-0378">Hydrolase</keyword>
<dbReference type="InterPro" id="IPR050452">
    <property type="entry name" value="Metacaspase"/>
</dbReference>
<proteinExistence type="inferred from homology"/>
<dbReference type="Proteomes" id="UP000054270">
    <property type="component" value="Unassembled WGS sequence"/>
</dbReference>
<dbReference type="AlphaFoldDB" id="A0A0D2MYQ7"/>
<dbReference type="InterPro" id="IPR029030">
    <property type="entry name" value="Caspase-like_dom_sf"/>
</dbReference>
<dbReference type="GO" id="GO:0006915">
    <property type="term" value="P:apoptotic process"/>
    <property type="evidence" value="ECO:0007669"/>
    <property type="project" value="UniProtKB-KW"/>
</dbReference>
<evidence type="ECO:0000256" key="1">
    <source>
        <dbReference type="ARBA" id="ARBA00009005"/>
    </source>
</evidence>
<dbReference type="Gene3D" id="3.40.50.1460">
    <property type="match status" value="1"/>
</dbReference>
<keyword evidence="2" id="KW-0053">Apoptosis</keyword>
<keyword evidence="3" id="KW-0788">Thiol protease</keyword>
<dbReference type="InterPro" id="IPR011600">
    <property type="entry name" value="Pept_C14_caspase"/>
</dbReference>
<evidence type="ECO:0000313" key="5">
    <source>
        <dbReference type="EMBL" id="KJA29203.1"/>
    </source>
</evidence>
<organism evidence="5 6">
    <name type="scientific">Hypholoma sublateritium (strain FD-334 SS-4)</name>
    <dbReference type="NCBI Taxonomy" id="945553"/>
    <lineage>
        <taxon>Eukaryota</taxon>
        <taxon>Fungi</taxon>
        <taxon>Dikarya</taxon>
        <taxon>Basidiomycota</taxon>
        <taxon>Agaricomycotina</taxon>
        <taxon>Agaricomycetes</taxon>
        <taxon>Agaricomycetidae</taxon>
        <taxon>Agaricales</taxon>
        <taxon>Agaricineae</taxon>
        <taxon>Strophariaceae</taxon>
        <taxon>Hypholoma</taxon>
    </lineage>
</organism>
<gene>
    <name evidence="5" type="ORF">HYPSUDRAFT_61236</name>
</gene>
<dbReference type="EMBL" id="KN817519">
    <property type="protein sequence ID" value="KJA29203.1"/>
    <property type="molecule type" value="Genomic_DNA"/>
</dbReference>
<dbReference type="SUPFAM" id="SSF52129">
    <property type="entry name" value="Caspase-like"/>
    <property type="match status" value="1"/>
</dbReference>
<protein>
    <recommendedName>
        <fullName evidence="4">Peptidase C14 caspase domain-containing protein</fullName>
    </recommendedName>
</protein>
<feature type="domain" description="Peptidase C14 caspase" evidence="4">
    <location>
        <begin position="14"/>
        <end position="292"/>
    </location>
</feature>
<evidence type="ECO:0000256" key="2">
    <source>
        <dbReference type="ARBA" id="ARBA00022703"/>
    </source>
</evidence>
<evidence type="ECO:0000313" key="6">
    <source>
        <dbReference type="Proteomes" id="UP000054270"/>
    </source>
</evidence>
<dbReference type="OrthoDB" id="3223806at2759"/>
<evidence type="ECO:0000256" key="3">
    <source>
        <dbReference type="ARBA" id="ARBA00022807"/>
    </source>
</evidence>
<dbReference type="GO" id="GO:0006508">
    <property type="term" value="P:proteolysis"/>
    <property type="evidence" value="ECO:0007669"/>
    <property type="project" value="InterPro"/>
</dbReference>